<dbReference type="RefSeq" id="WP_084488845.1">
    <property type="nucleotide sequence ID" value="NZ_JBEYBM010000009.1"/>
</dbReference>
<dbReference type="EMBL" id="JBEYBR010000008">
    <property type="protein sequence ID" value="MEU2121194.1"/>
    <property type="molecule type" value="Genomic_DNA"/>
</dbReference>
<dbReference type="EC" id="1.-.-.-" evidence="2"/>
<dbReference type="InterPro" id="IPR050712">
    <property type="entry name" value="NAD(P)H-dep_reductase"/>
</dbReference>
<gene>
    <name evidence="2" type="ORF">ABZ507_05110</name>
</gene>
<dbReference type="Gene3D" id="3.40.50.360">
    <property type="match status" value="1"/>
</dbReference>
<keyword evidence="3" id="KW-1185">Reference proteome</keyword>
<dbReference type="Proteomes" id="UP001550535">
    <property type="component" value="Unassembled WGS sequence"/>
</dbReference>
<evidence type="ECO:0000313" key="3">
    <source>
        <dbReference type="Proteomes" id="UP001550535"/>
    </source>
</evidence>
<reference evidence="2 3" key="1">
    <citation type="submission" date="2024-06" db="EMBL/GenBank/DDBJ databases">
        <title>The Natural Products Discovery Center: Release of the First 8490 Sequenced Strains for Exploring Actinobacteria Biosynthetic Diversity.</title>
        <authorList>
            <person name="Kalkreuter E."/>
            <person name="Kautsar S.A."/>
            <person name="Yang D."/>
            <person name="Bader C.D."/>
            <person name="Teijaro C.N."/>
            <person name="Fluegel L."/>
            <person name="Davis C.M."/>
            <person name="Simpson J.R."/>
            <person name="Lauterbach L."/>
            <person name="Steele A.D."/>
            <person name="Gui C."/>
            <person name="Meng S."/>
            <person name="Li G."/>
            <person name="Viehrig K."/>
            <person name="Ye F."/>
            <person name="Su P."/>
            <person name="Kiefer A.F."/>
            <person name="Nichols A."/>
            <person name="Cepeda A.J."/>
            <person name="Yan W."/>
            <person name="Fan B."/>
            <person name="Jiang Y."/>
            <person name="Adhikari A."/>
            <person name="Zheng C.-J."/>
            <person name="Schuster L."/>
            <person name="Cowan T.M."/>
            <person name="Smanski M.J."/>
            <person name="Chevrette M.G."/>
            <person name="De Carvalho L.P.S."/>
            <person name="Shen B."/>
        </authorList>
    </citation>
    <scope>NUCLEOTIDE SEQUENCE [LARGE SCALE GENOMIC DNA]</scope>
    <source>
        <strain evidence="2 3">NPDC019434</strain>
    </source>
</reference>
<dbReference type="SUPFAM" id="SSF52218">
    <property type="entry name" value="Flavoproteins"/>
    <property type="match status" value="1"/>
</dbReference>
<dbReference type="PANTHER" id="PTHR30543:SF21">
    <property type="entry name" value="NAD(P)H-DEPENDENT FMN REDUCTASE LOT6"/>
    <property type="match status" value="1"/>
</dbReference>
<evidence type="ECO:0000313" key="2">
    <source>
        <dbReference type="EMBL" id="MEU2121194.1"/>
    </source>
</evidence>
<evidence type="ECO:0000259" key="1">
    <source>
        <dbReference type="Pfam" id="PF03358"/>
    </source>
</evidence>
<dbReference type="InterPro" id="IPR029039">
    <property type="entry name" value="Flavoprotein-like_sf"/>
</dbReference>
<comment type="caution">
    <text evidence="2">The sequence shown here is derived from an EMBL/GenBank/DDBJ whole genome shotgun (WGS) entry which is preliminary data.</text>
</comment>
<proteinExistence type="predicted"/>
<sequence length="222" mass="24011">MKPTTATPRTGAGTGAVEQTHTACEDLASTSSGPVRVALIVGSTRTGRFGPTVADWFAGRLERRRVDLDRIDLAATGLPDRLTDPDEPLPPAVRVLGVRLDAADAFVVVTPEYNRSFPAAVKHAIDWFGTEWAAKPVTVVGYGGDVDGGHAAAQLRPVFGELNAVLIRRTVTITKAWQRFASDGSWPRRDAELDETVDAAVDQLLWWARALRAARAETPFVR</sequence>
<name>A0ABV2X5S2_9NOCA</name>
<keyword evidence="2" id="KW-0560">Oxidoreductase</keyword>
<organism evidence="2 3">
    <name type="scientific">Nocardia niwae</name>
    <dbReference type="NCBI Taxonomy" id="626084"/>
    <lineage>
        <taxon>Bacteria</taxon>
        <taxon>Bacillati</taxon>
        <taxon>Actinomycetota</taxon>
        <taxon>Actinomycetes</taxon>
        <taxon>Mycobacteriales</taxon>
        <taxon>Nocardiaceae</taxon>
        <taxon>Nocardia</taxon>
    </lineage>
</organism>
<dbReference type="PANTHER" id="PTHR30543">
    <property type="entry name" value="CHROMATE REDUCTASE"/>
    <property type="match status" value="1"/>
</dbReference>
<accession>A0ABV2X5S2</accession>
<protein>
    <submittedName>
        <fullName evidence="2">NAD(P)H-dependent oxidoreductase</fullName>
        <ecNumber evidence="2">1.-.-.-</ecNumber>
    </submittedName>
</protein>
<feature type="domain" description="NADPH-dependent FMN reductase-like" evidence="1">
    <location>
        <begin position="36"/>
        <end position="178"/>
    </location>
</feature>
<dbReference type="GO" id="GO:0016491">
    <property type="term" value="F:oxidoreductase activity"/>
    <property type="evidence" value="ECO:0007669"/>
    <property type="project" value="UniProtKB-KW"/>
</dbReference>
<dbReference type="InterPro" id="IPR005025">
    <property type="entry name" value="FMN_Rdtase-like_dom"/>
</dbReference>
<dbReference type="Pfam" id="PF03358">
    <property type="entry name" value="FMN_red"/>
    <property type="match status" value="1"/>
</dbReference>